<evidence type="ECO:0000256" key="1">
    <source>
        <dbReference type="SAM" id="MobiDB-lite"/>
    </source>
</evidence>
<feature type="region of interest" description="Disordered" evidence="1">
    <location>
        <begin position="1"/>
        <end position="42"/>
    </location>
</feature>
<evidence type="ECO:0000313" key="3">
    <source>
        <dbReference type="Proteomes" id="UP000683360"/>
    </source>
</evidence>
<dbReference type="EMBL" id="CAJPWZ010000671">
    <property type="protein sequence ID" value="CAG2198218.1"/>
    <property type="molecule type" value="Genomic_DNA"/>
</dbReference>
<sequence length="169" mass="20035">MPRGRGRRRRQDQVRGPELRVRRAPREVQQPQPVVRNVGRRPPADVEQEAYIERRQRVDEPELVAMRPVDIRVNEPQLAALGEVNEVYDEPLMLPGFNEVDIFISQKFKDKIWNFEYIDLSLMHRRLTITGLRLQDEDLRPAVRHQSKLTVSRPNELEFSVLMLKNEEY</sequence>
<proteinExistence type="predicted"/>
<feature type="compositionally biased region" description="Basic residues" evidence="1">
    <location>
        <begin position="1"/>
        <end position="10"/>
    </location>
</feature>
<reference evidence="2" key="1">
    <citation type="submission" date="2021-03" db="EMBL/GenBank/DDBJ databases">
        <authorList>
            <person name="Bekaert M."/>
        </authorList>
    </citation>
    <scope>NUCLEOTIDE SEQUENCE</scope>
</reference>
<comment type="caution">
    <text evidence="2">The sequence shown here is derived from an EMBL/GenBank/DDBJ whole genome shotgun (WGS) entry which is preliminary data.</text>
</comment>
<dbReference type="Proteomes" id="UP000683360">
    <property type="component" value="Unassembled WGS sequence"/>
</dbReference>
<feature type="compositionally biased region" description="Basic and acidic residues" evidence="1">
    <location>
        <begin position="11"/>
        <end position="26"/>
    </location>
</feature>
<gene>
    <name evidence="2" type="ORF">MEDL_12992</name>
</gene>
<protein>
    <submittedName>
        <fullName evidence="2">Uncharacterized protein</fullName>
    </submittedName>
</protein>
<keyword evidence="3" id="KW-1185">Reference proteome</keyword>
<evidence type="ECO:0000313" key="2">
    <source>
        <dbReference type="EMBL" id="CAG2198218.1"/>
    </source>
</evidence>
<organism evidence="2 3">
    <name type="scientific">Mytilus edulis</name>
    <name type="common">Blue mussel</name>
    <dbReference type="NCBI Taxonomy" id="6550"/>
    <lineage>
        <taxon>Eukaryota</taxon>
        <taxon>Metazoa</taxon>
        <taxon>Spiralia</taxon>
        <taxon>Lophotrochozoa</taxon>
        <taxon>Mollusca</taxon>
        <taxon>Bivalvia</taxon>
        <taxon>Autobranchia</taxon>
        <taxon>Pteriomorphia</taxon>
        <taxon>Mytilida</taxon>
        <taxon>Mytiloidea</taxon>
        <taxon>Mytilidae</taxon>
        <taxon>Mytilinae</taxon>
        <taxon>Mytilus</taxon>
    </lineage>
</organism>
<accession>A0A8S3QMY6</accession>
<name>A0A8S3QMY6_MYTED</name>
<dbReference type="AlphaFoldDB" id="A0A8S3QMY6"/>